<evidence type="ECO:0000313" key="13">
    <source>
        <dbReference type="Proteomes" id="UP000266118"/>
    </source>
</evidence>
<dbReference type="PANTHER" id="PTHR32518:SF3">
    <property type="entry name" value="4-ALPHA-GLUCANOTRANSFERASE"/>
    <property type="match status" value="1"/>
</dbReference>
<dbReference type="PANTHER" id="PTHR32518">
    <property type="match status" value="1"/>
</dbReference>
<dbReference type="KEGG" id="ark:D6B99_10190"/>
<gene>
    <name evidence="12" type="ORF">D6B99_10190</name>
</gene>
<evidence type="ECO:0000256" key="8">
    <source>
        <dbReference type="ARBA" id="ARBA00022679"/>
    </source>
</evidence>
<dbReference type="GO" id="GO:0005737">
    <property type="term" value="C:cytoplasm"/>
    <property type="evidence" value="ECO:0007669"/>
    <property type="project" value="UniProtKB-SubCell"/>
</dbReference>
<evidence type="ECO:0000256" key="5">
    <source>
        <dbReference type="ARBA" id="ARBA00020295"/>
    </source>
</evidence>
<sequence>MTPLFSLRSETSFGIGDFNDLKKAANWAHSVGLKLMQLLPVNDTTATGTWKDAYPYAAISVFALHPIYLHLPDIAVGAEALLEKYETQRAALNALEKVDYETTLDLKWQFIREIFPIAKEAVFSSEEYQKFYAVNENWLRPYACFCYFRDKYKTVDFSQWTEAAYSDELPEELKEKDAFLVHYFVQYHLHAQLTDAAAYAHAHQVVLKGDIAIGVYRNSVDVWVNKSLYNTNSQAGAPPDDFAVSGQNWGFPTYNWPEMKVEGYDWWRNRLGHTSQYFDAIRLDHVLGFFRIWSIPVSATQGILGHFEPAIPIDKNELYRIGVHFPLERLWKPFIHFEILKEIFVDSFDKVVSAYFEEKEEGIYLFKEAFSTQRKLVDYFDRQEKNTYNRWLLQSLMELLANVILLPVENEEEAFHFRFNMQHTSSFQYLNNEVKNGLLNLYDDYFFHRQNDLWKSEAMEKLPAIKNATNMLVCGEDLGFVPNSVPEVMQHLGLLGLYVQRMPKQLGSGFENLKNVPYLSVVSPSTHDTSTIRGWWLHLSRAGAQSFYNNALLQEGIAPAQADCPGWLNRLILQDHLQSPAMWSIFLMQDLLNNNDAFHFANVEDEQINHPENPNQYWQYRMPIELEQLADLKDFNQSLKEMIAQNGR</sequence>
<dbReference type="GO" id="GO:0004134">
    <property type="term" value="F:4-alpha-glucanotransferase activity"/>
    <property type="evidence" value="ECO:0007669"/>
    <property type="project" value="UniProtKB-EC"/>
</dbReference>
<evidence type="ECO:0000256" key="6">
    <source>
        <dbReference type="ARBA" id="ARBA00022490"/>
    </source>
</evidence>
<keyword evidence="9" id="KW-0119">Carbohydrate metabolism</keyword>
<evidence type="ECO:0000313" key="12">
    <source>
        <dbReference type="EMBL" id="AYD47926.1"/>
    </source>
</evidence>
<comment type="similarity">
    <text evidence="3">Belongs to the disproportionating enzyme family.</text>
</comment>
<dbReference type="AlphaFoldDB" id="A0A386HQS0"/>
<accession>A0A386HQS0</accession>
<name>A0A386HQS0_9BACT</name>
<evidence type="ECO:0000256" key="9">
    <source>
        <dbReference type="ARBA" id="ARBA00023277"/>
    </source>
</evidence>
<comment type="subcellular location">
    <subcellularLocation>
        <location evidence="2">Cytoplasm</location>
    </subcellularLocation>
</comment>
<dbReference type="Pfam" id="PF02446">
    <property type="entry name" value="Glyco_hydro_77"/>
    <property type="match status" value="1"/>
</dbReference>
<evidence type="ECO:0000256" key="2">
    <source>
        <dbReference type="ARBA" id="ARBA00004496"/>
    </source>
</evidence>
<dbReference type="EC" id="2.4.1.25" evidence="4"/>
<protein>
    <recommendedName>
        <fullName evidence="5">4-alpha-glucanotransferase</fullName>
        <ecNumber evidence="4">2.4.1.25</ecNumber>
    </recommendedName>
    <alternativeName>
        <fullName evidence="10">Amylomaltase</fullName>
    </alternativeName>
    <alternativeName>
        <fullName evidence="11">Disproportionating enzyme</fullName>
    </alternativeName>
</protein>
<dbReference type="EMBL" id="CP032489">
    <property type="protein sequence ID" value="AYD47926.1"/>
    <property type="molecule type" value="Genomic_DNA"/>
</dbReference>
<keyword evidence="6" id="KW-0963">Cytoplasm</keyword>
<dbReference type="InterPro" id="IPR003385">
    <property type="entry name" value="Glyco_hydro_77"/>
</dbReference>
<evidence type="ECO:0000256" key="11">
    <source>
        <dbReference type="ARBA" id="ARBA00031501"/>
    </source>
</evidence>
<evidence type="ECO:0000256" key="7">
    <source>
        <dbReference type="ARBA" id="ARBA00022676"/>
    </source>
</evidence>
<proteinExistence type="inferred from homology"/>
<keyword evidence="7" id="KW-0328">Glycosyltransferase</keyword>
<evidence type="ECO:0000256" key="10">
    <source>
        <dbReference type="ARBA" id="ARBA00031423"/>
    </source>
</evidence>
<evidence type="ECO:0000256" key="1">
    <source>
        <dbReference type="ARBA" id="ARBA00000439"/>
    </source>
</evidence>
<evidence type="ECO:0000256" key="4">
    <source>
        <dbReference type="ARBA" id="ARBA00012560"/>
    </source>
</evidence>
<reference evidence="12 13" key="1">
    <citation type="submission" date="2018-09" db="EMBL/GenBank/DDBJ databases">
        <title>Arachidicoccus sp. nov., a bacterium isolated from soil.</title>
        <authorList>
            <person name="Weon H.-Y."/>
            <person name="Kwon S.-W."/>
            <person name="Lee S.A."/>
        </authorList>
    </citation>
    <scope>NUCLEOTIDE SEQUENCE [LARGE SCALE GENOMIC DNA]</scope>
    <source>
        <strain evidence="12 13">KIS59-12</strain>
    </source>
</reference>
<dbReference type="GO" id="GO:0005975">
    <property type="term" value="P:carbohydrate metabolic process"/>
    <property type="evidence" value="ECO:0007669"/>
    <property type="project" value="InterPro"/>
</dbReference>
<keyword evidence="13" id="KW-1185">Reference proteome</keyword>
<dbReference type="SUPFAM" id="SSF51445">
    <property type="entry name" value="(Trans)glycosidases"/>
    <property type="match status" value="1"/>
</dbReference>
<dbReference type="Proteomes" id="UP000266118">
    <property type="component" value="Chromosome"/>
</dbReference>
<keyword evidence="8 12" id="KW-0808">Transferase</keyword>
<dbReference type="OrthoDB" id="9811841at2"/>
<organism evidence="12 13">
    <name type="scientific">Arachidicoccus soli</name>
    <dbReference type="NCBI Taxonomy" id="2341117"/>
    <lineage>
        <taxon>Bacteria</taxon>
        <taxon>Pseudomonadati</taxon>
        <taxon>Bacteroidota</taxon>
        <taxon>Chitinophagia</taxon>
        <taxon>Chitinophagales</taxon>
        <taxon>Chitinophagaceae</taxon>
        <taxon>Arachidicoccus</taxon>
    </lineage>
</organism>
<dbReference type="InterPro" id="IPR017853">
    <property type="entry name" value="GH"/>
</dbReference>
<evidence type="ECO:0000256" key="3">
    <source>
        <dbReference type="ARBA" id="ARBA00005684"/>
    </source>
</evidence>
<comment type="catalytic activity">
    <reaction evidence="1">
        <text>Transfers a segment of a (1-&gt;4)-alpha-D-glucan to a new position in an acceptor, which may be glucose or a (1-&gt;4)-alpha-D-glucan.</text>
        <dbReference type="EC" id="2.4.1.25"/>
    </reaction>
</comment>
<dbReference type="Gene3D" id="3.20.20.80">
    <property type="entry name" value="Glycosidases"/>
    <property type="match status" value="2"/>
</dbReference>